<evidence type="ECO:0000313" key="2">
    <source>
        <dbReference type="Proteomes" id="UP001620645"/>
    </source>
</evidence>
<accession>A0ABD2I0V3</accession>
<dbReference type="EMBL" id="JBICCN010000391">
    <property type="protein sequence ID" value="KAL3071420.1"/>
    <property type="molecule type" value="Genomic_DNA"/>
</dbReference>
<dbReference type="AlphaFoldDB" id="A0ABD2I0V3"/>
<gene>
    <name evidence="1" type="ORF">niasHS_016704</name>
</gene>
<comment type="caution">
    <text evidence="1">The sequence shown here is derived from an EMBL/GenBank/DDBJ whole genome shotgun (WGS) entry which is preliminary data.</text>
</comment>
<evidence type="ECO:0000313" key="1">
    <source>
        <dbReference type="EMBL" id="KAL3071420.1"/>
    </source>
</evidence>
<protein>
    <submittedName>
        <fullName evidence="1">Uncharacterized protein</fullName>
    </submittedName>
</protein>
<organism evidence="1 2">
    <name type="scientific">Heterodera schachtii</name>
    <name type="common">Sugarbeet cyst nematode worm</name>
    <name type="synonym">Tylenchus schachtii</name>
    <dbReference type="NCBI Taxonomy" id="97005"/>
    <lineage>
        <taxon>Eukaryota</taxon>
        <taxon>Metazoa</taxon>
        <taxon>Ecdysozoa</taxon>
        <taxon>Nematoda</taxon>
        <taxon>Chromadorea</taxon>
        <taxon>Rhabditida</taxon>
        <taxon>Tylenchina</taxon>
        <taxon>Tylenchomorpha</taxon>
        <taxon>Tylenchoidea</taxon>
        <taxon>Heteroderidae</taxon>
        <taxon>Heteroderinae</taxon>
        <taxon>Heterodera</taxon>
    </lineage>
</organism>
<name>A0ABD2I0V3_HETSC</name>
<proteinExistence type="predicted"/>
<dbReference type="Proteomes" id="UP001620645">
    <property type="component" value="Unassembled WGS sequence"/>
</dbReference>
<reference evidence="1 2" key="1">
    <citation type="submission" date="2024-10" db="EMBL/GenBank/DDBJ databases">
        <authorList>
            <person name="Kim D."/>
        </authorList>
    </citation>
    <scope>NUCLEOTIDE SEQUENCE [LARGE SCALE GENOMIC DNA]</scope>
    <source>
        <strain evidence="1">Taebaek</strain>
    </source>
</reference>
<keyword evidence="2" id="KW-1185">Reference proteome</keyword>
<sequence>MDQNDQIWLDTLAWIGRGEVGWHLALVNARFAALVNKQLQQRQWCLEEFHISERKPKRTGAEVLSLANDGSYFALPLATSPLPDSVIGFNGTFNIWYLDAEVINFLQRFRRLFTTYISLKFTILMTEFRAWQAVAHHIWPLLKNGLGTLVNVKRKQLALMRKHISPTFLIDCPNLVEIISPVLPERPTVDNSAASETSSRDLYIWLHTTRVDRRPLVYKLLKWNNRWDQFVNELIMSFNTASVPVNYLVLTSFEFIYNRREQMVNMLTEERLTMLSNVHPKGGGGVVSFVKIVRCPAEFSEADMVSWLRMSRLNNEPHPNLVTIGFADDEIGPLPSDSAASMSRNISG</sequence>